<feature type="region of interest" description="Disordered" evidence="2">
    <location>
        <begin position="450"/>
        <end position="527"/>
    </location>
</feature>
<evidence type="ECO:0000259" key="3">
    <source>
        <dbReference type="PROSITE" id="PS50086"/>
    </source>
</evidence>
<dbReference type="EMBL" id="VWZB01001967">
    <property type="protein sequence ID" value="NXF39785.1"/>
    <property type="molecule type" value="Genomic_DNA"/>
</dbReference>
<sequence>QEKDAMIPPMPFARPQDLGPSIAIVAKVNQIQDHLLKKHDIELYMHLNRLEIAPQIYGLRWVRLLFGREFPLQDLLVVWDALFADSITLNLVDYIFVAMLLYIRDALISSNYQTCLGLLMHYPPIGDVHSLILRALFLRDPKNNACTAVSIQTIGKDVMISPLVFCSTSAKAAPLNINKVSNSLLNFGRKLIAPAMASGGGVGAPTGGSGYPPPAMPIRSAVEAPQHHHHHQHHHEAQQQRMMKSESMPVQLGKGQSSKNISSSPSIESLPGGREFTGSPPLSASKKDSFFSTISRSRSQSKTMSRKESEEELEAQISFLQGQLNDLEAMCKYCAKMMNTHLGNIQEVILQEHLEKEDEILVSLAGLKQIKDILKGSLRFNQSQLEAEENEQITIADDHYCSNSQNKGTADVLKEPVKTKQDPFCGIVSQTTTDSSTSESKSADDYIMVSKEEEGSRSAVPEPAQSRQAHREAAVKPEATSHSSLVFSDPLMGSISASSSNLSSSPDDDSSNNSKDSDFAIVSPLDI</sequence>
<evidence type="ECO:0000313" key="4">
    <source>
        <dbReference type="EMBL" id="NXF39785.1"/>
    </source>
</evidence>
<reference evidence="4 5" key="1">
    <citation type="submission" date="2019-09" db="EMBL/GenBank/DDBJ databases">
        <title>Bird 10,000 Genomes (B10K) Project - Family phase.</title>
        <authorList>
            <person name="Zhang G."/>
        </authorList>
    </citation>
    <scope>NUCLEOTIDE SEQUENCE [LARGE SCALE GENOMIC DNA]</scope>
    <source>
        <strain evidence="4">B10K-CU-031-10</strain>
        <tissue evidence="4">Muscle</tissue>
    </source>
</reference>
<feature type="compositionally biased region" description="Low complexity" evidence="2">
    <location>
        <begin position="494"/>
        <end position="505"/>
    </location>
</feature>
<dbReference type="InterPro" id="IPR035969">
    <property type="entry name" value="Rab-GAP_TBC_sf"/>
</dbReference>
<dbReference type="Pfam" id="PF00566">
    <property type="entry name" value="RabGAP-TBC"/>
    <property type="match status" value="1"/>
</dbReference>
<feature type="compositionally biased region" description="Low complexity" evidence="2">
    <location>
        <begin position="429"/>
        <end position="440"/>
    </location>
</feature>
<evidence type="ECO:0000256" key="1">
    <source>
        <dbReference type="ARBA" id="ARBA00022468"/>
    </source>
</evidence>
<dbReference type="Proteomes" id="UP000538472">
    <property type="component" value="Unassembled WGS sequence"/>
</dbReference>
<dbReference type="InterPro" id="IPR000195">
    <property type="entry name" value="Rab-GAP-TBC_dom"/>
</dbReference>
<evidence type="ECO:0000256" key="2">
    <source>
        <dbReference type="SAM" id="MobiDB-lite"/>
    </source>
</evidence>
<dbReference type="FunFam" id="1.10.472.80:FF:000010">
    <property type="entry name" value="Putative TBC1 domain family member 5"/>
    <property type="match status" value="1"/>
</dbReference>
<name>A0A7K8TBQ9_9AVES</name>
<dbReference type="PANTHER" id="PTHR22957:SF337">
    <property type="entry name" value="TBC1 DOMAIN FAMILY MEMBER 5"/>
    <property type="match status" value="1"/>
</dbReference>
<feature type="compositionally biased region" description="Polar residues" evidence="2">
    <location>
        <begin position="290"/>
        <end position="303"/>
    </location>
</feature>
<dbReference type="GO" id="GO:0005096">
    <property type="term" value="F:GTPase activator activity"/>
    <property type="evidence" value="ECO:0007669"/>
    <property type="project" value="UniProtKB-KW"/>
</dbReference>
<comment type="caution">
    <text evidence="4">The sequence shown here is derived from an EMBL/GenBank/DDBJ whole genome shotgun (WGS) entry which is preliminary data.</text>
</comment>
<proteinExistence type="predicted"/>
<accession>A0A7K8TBQ9</accession>
<dbReference type="AlphaFoldDB" id="A0A7K8TBQ9"/>
<dbReference type="PANTHER" id="PTHR22957">
    <property type="entry name" value="TBC1 DOMAIN FAMILY MEMBER GTPASE-ACTIVATING PROTEIN"/>
    <property type="match status" value="1"/>
</dbReference>
<dbReference type="Gene3D" id="1.10.472.80">
    <property type="entry name" value="Ypt/Rab-GAP domain of gyp1p, domain 3"/>
    <property type="match status" value="1"/>
</dbReference>
<keyword evidence="5" id="KW-1185">Reference proteome</keyword>
<evidence type="ECO:0000313" key="5">
    <source>
        <dbReference type="Proteomes" id="UP000538472"/>
    </source>
</evidence>
<keyword evidence="1" id="KW-0343">GTPase activation</keyword>
<feature type="region of interest" description="Disordered" evidence="2">
    <location>
        <begin position="223"/>
        <end position="309"/>
    </location>
</feature>
<feature type="non-terminal residue" evidence="4">
    <location>
        <position position="1"/>
    </location>
</feature>
<feature type="domain" description="Rab-GAP TBC" evidence="3">
    <location>
        <begin position="1"/>
        <end position="86"/>
    </location>
</feature>
<gene>
    <name evidence="4" type="primary">Tbc1d5</name>
    <name evidence="4" type="ORF">NYCBRA_R08720</name>
</gene>
<organism evidence="4 5">
    <name type="scientific">Nyctibius bracteatus</name>
    <name type="common">Rufous potoo</name>
    <dbReference type="NCBI Taxonomy" id="48426"/>
    <lineage>
        <taxon>Eukaryota</taxon>
        <taxon>Metazoa</taxon>
        <taxon>Chordata</taxon>
        <taxon>Craniata</taxon>
        <taxon>Vertebrata</taxon>
        <taxon>Euteleostomi</taxon>
        <taxon>Archelosauria</taxon>
        <taxon>Archosauria</taxon>
        <taxon>Dinosauria</taxon>
        <taxon>Saurischia</taxon>
        <taxon>Theropoda</taxon>
        <taxon>Coelurosauria</taxon>
        <taxon>Aves</taxon>
        <taxon>Neognathae</taxon>
        <taxon>Neoaves</taxon>
        <taxon>Strisores</taxon>
        <taxon>Caprimulgiformes</taxon>
        <taxon>Nyctibiidae</taxon>
        <taxon>Nyctibius</taxon>
    </lineage>
</organism>
<protein>
    <submittedName>
        <fullName evidence="4">TBCD5 protein</fullName>
    </submittedName>
</protein>
<dbReference type="SUPFAM" id="SSF47923">
    <property type="entry name" value="Ypt/Rab-GAP domain of gyp1p"/>
    <property type="match status" value="1"/>
</dbReference>
<feature type="region of interest" description="Disordered" evidence="2">
    <location>
        <begin position="425"/>
        <end position="444"/>
    </location>
</feature>
<dbReference type="PROSITE" id="PS50086">
    <property type="entry name" value="TBC_RABGAP"/>
    <property type="match status" value="1"/>
</dbReference>
<feature type="compositionally biased region" description="Low complexity" evidence="2">
    <location>
        <begin position="257"/>
        <end position="269"/>
    </location>
</feature>
<feature type="non-terminal residue" evidence="4">
    <location>
        <position position="527"/>
    </location>
</feature>